<protein>
    <submittedName>
        <fullName evidence="2">Uncharacterized protein</fullName>
    </submittedName>
</protein>
<gene>
    <name evidence="2" type="ORF">AWC38_SpisGene9942</name>
</gene>
<evidence type="ECO:0000256" key="1">
    <source>
        <dbReference type="SAM" id="MobiDB-lite"/>
    </source>
</evidence>
<proteinExistence type="predicted"/>
<feature type="compositionally biased region" description="Polar residues" evidence="1">
    <location>
        <begin position="116"/>
        <end position="136"/>
    </location>
</feature>
<sequence>MATDDCQISADPNAESSRLENKELNILPALRDTEGSSNNLRRGNLPFGIFSHNLVDTGDTAPRSSNADGTRSQDKPISLNLRMETKTAFEDLPVFPRKIGQIGENREANSSRRTNDTNLSITEHASEEVQNAVDSSSTRDKKVWLQAESATNSKHVESLGRLISEPSTTKGTSKREDERKEGNQRESNDDLSTKLQQTADGKTEEATDNANEVEEDDTTVEGRVRTAGLSSFQTTSLPGLFTF</sequence>
<reference evidence="3" key="1">
    <citation type="journal article" date="2017" name="bioRxiv">
        <title>Comparative analysis of the genomes of Stylophora pistillata and Acropora digitifera provides evidence for extensive differences between species of corals.</title>
        <authorList>
            <person name="Voolstra C.R."/>
            <person name="Li Y."/>
            <person name="Liew Y.J."/>
            <person name="Baumgarten S."/>
            <person name="Zoccola D."/>
            <person name="Flot J.-F."/>
            <person name="Tambutte S."/>
            <person name="Allemand D."/>
            <person name="Aranda M."/>
        </authorList>
    </citation>
    <scope>NUCLEOTIDE SEQUENCE [LARGE SCALE GENOMIC DNA]</scope>
</reference>
<comment type="caution">
    <text evidence="2">The sequence shown here is derived from an EMBL/GenBank/DDBJ whole genome shotgun (WGS) entry which is preliminary data.</text>
</comment>
<organism evidence="2 3">
    <name type="scientific">Stylophora pistillata</name>
    <name type="common">Smooth cauliflower coral</name>
    <dbReference type="NCBI Taxonomy" id="50429"/>
    <lineage>
        <taxon>Eukaryota</taxon>
        <taxon>Metazoa</taxon>
        <taxon>Cnidaria</taxon>
        <taxon>Anthozoa</taxon>
        <taxon>Hexacorallia</taxon>
        <taxon>Scleractinia</taxon>
        <taxon>Astrocoeniina</taxon>
        <taxon>Pocilloporidae</taxon>
        <taxon>Stylophora</taxon>
    </lineage>
</organism>
<accession>A0A2B4S9Z6</accession>
<feature type="region of interest" description="Disordered" evidence="1">
    <location>
        <begin position="100"/>
        <end position="140"/>
    </location>
</feature>
<dbReference type="OrthoDB" id="5975969at2759"/>
<dbReference type="AlphaFoldDB" id="A0A2B4S9Z6"/>
<feature type="region of interest" description="Disordered" evidence="1">
    <location>
        <begin position="1"/>
        <end position="20"/>
    </location>
</feature>
<evidence type="ECO:0000313" key="2">
    <source>
        <dbReference type="EMBL" id="PFX25407.1"/>
    </source>
</evidence>
<dbReference type="Proteomes" id="UP000225706">
    <property type="component" value="Unassembled WGS sequence"/>
</dbReference>
<feature type="compositionally biased region" description="Basic and acidic residues" evidence="1">
    <location>
        <begin position="104"/>
        <end position="115"/>
    </location>
</feature>
<dbReference type="EMBL" id="LSMT01000151">
    <property type="protein sequence ID" value="PFX25407.1"/>
    <property type="molecule type" value="Genomic_DNA"/>
</dbReference>
<feature type="region of interest" description="Disordered" evidence="1">
    <location>
        <begin position="56"/>
        <end position="76"/>
    </location>
</feature>
<name>A0A2B4S9Z6_STYPI</name>
<keyword evidence="3" id="KW-1185">Reference proteome</keyword>
<feature type="compositionally biased region" description="Basic and acidic residues" evidence="1">
    <location>
        <begin position="173"/>
        <end position="192"/>
    </location>
</feature>
<evidence type="ECO:0000313" key="3">
    <source>
        <dbReference type="Proteomes" id="UP000225706"/>
    </source>
</evidence>
<feature type="region of interest" description="Disordered" evidence="1">
    <location>
        <begin position="155"/>
        <end position="235"/>
    </location>
</feature>